<dbReference type="Proteomes" id="UP000335636">
    <property type="component" value="Unassembled WGS sequence"/>
</dbReference>
<dbReference type="Proteomes" id="UP000662637">
    <property type="component" value="Unassembled WGS sequence"/>
</dbReference>
<evidence type="ECO:0000313" key="2">
    <source>
        <dbReference type="EMBL" id="VTJ76107.1"/>
    </source>
</evidence>
<organism evidence="2 3">
    <name type="scientific">Marmota monax</name>
    <name type="common">Woodchuck</name>
    <dbReference type="NCBI Taxonomy" id="9995"/>
    <lineage>
        <taxon>Eukaryota</taxon>
        <taxon>Metazoa</taxon>
        <taxon>Chordata</taxon>
        <taxon>Craniata</taxon>
        <taxon>Vertebrata</taxon>
        <taxon>Euteleostomi</taxon>
        <taxon>Mammalia</taxon>
        <taxon>Eutheria</taxon>
        <taxon>Euarchontoglires</taxon>
        <taxon>Glires</taxon>
        <taxon>Rodentia</taxon>
        <taxon>Sciuromorpha</taxon>
        <taxon>Sciuridae</taxon>
        <taxon>Xerinae</taxon>
        <taxon>Marmotini</taxon>
        <taxon>Marmota</taxon>
    </lineage>
</organism>
<protein>
    <submittedName>
        <fullName evidence="2">Uncharacterized protein</fullName>
    </submittedName>
</protein>
<dbReference type="EMBL" id="WJEC01002316">
    <property type="protein sequence ID" value="KAF7476727.1"/>
    <property type="molecule type" value="Genomic_DNA"/>
</dbReference>
<accession>A0A5E4C2J9</accession>
<dbReference type="EMBL" id="CABDUW010000861">
    <property type="protein sequence ID" value="VTJ76107.1"/>
    <property type="molecule type" value="Genomic_DNA"/>
</dbReference>
<gene>
    <name evidence="1" type="ORF">GHT09_012140</name>
    <name evidence="2" type="ORF">MONAX_5E027711</name>
</gene>
<reference evidence="2 3" key="1">
    <citation type="submission" date="2019-04" db="EMBL/GenBank/DDBJ databases">
        <authorList>
            <person name="Alioto T."/>
            <person name="Alioto T."/>
        </authorList>
    </citation>
    <scope>NUCLEOTIDE SEQUENCE [LARGE SCALE GENOMIC DNA]</scope>
</reference>
<sequence>MGNGMNKILPGLYIGNFKASYVTTDELCSLVMQGGMVTSVSWAILVKPSQTAQSCY</sequence>
<proteinExistence type="predicted"/>
<keyword evidence="3" id="KW-1185">Reference proteome</keyword>
<name>A0A5E4C2J9_MARMO</name>
<evidence type="ECO:0000313" key="1">
    <source>
        <dbReference type="EMBL" id="KAF7476727.1"/>
    </source>
</evidence>
<dbReference type="AlphaFoldDB" id="A0A5E4C2J9"/>
<reference evidence="1" key="2">
    <citation type="submission" date="2020-08" db="EMBL/GenBank/DDBJ databases">
        <authorList>
            <person name="Shumante A."/>
            <person name="Zimin A.V."/>
            <person name="Puiu D."/>
            <person name="Salzberg S.L."/>
        </authorList>
    </citation>
    <scope>NUCLEOTIDE SEQUENCE</scope>
    <source>
        <strain evidence="1">WC2-LM</strain>
        <tissue evidence="1">Liver</tissue>
    </source>
</reference>
<evidence type="ECO:0000313" key="3">
    <source>
        <dbReference type="Proteomes" id="UP000335636"/>
    </source>
</evidence>